<dbReference type="AlphaFoldDB" id="A0A498IJB1"/>
<sequence>MGLGSDEEVGVEESDGVGGGGGCGGNSYGGSVSCSICLEVVADNGDRSWAKLQCGHEFHLDCIGSAFNVKGAMQCPNCRKIEKGQWLYSNGCRSLPELNMEDWTHDEDLYDLSYSEMVEPSKLTIIEEKELEQISSFGVHWCPFGSLARLPSSFEEGEFSPTSYHEILGQHAIFAEHTAVSSAAHPCPYIAYFGPIHPSSSNSSGTVSEASNFNHHWSGTSVPSEMPNSYAFPAMDLHYHSWEHHSPPSFSTTNNHIGGADQASIPSVTQRSARPSAEIARSGSFMHPFLVGHSSSARAGSSVTSSMIPPYPGSNARSRDRVQALQAYYQQQQPSNSPTMRTPIVHGARRSSSQRGVAQVGPVASSSDQNGGFYIFPFGSSGRNYQEAESPLPSRFHPWERDHLPSFSMNQVDRDQGWPAFNQGGSGSDSAIRGSSFRQRHGSERSSSQNRL</sequence>
<name>A0A498IJB1_MALDO</name>
<dbReference type="Proteomes" id="UP000290289">
    <property type="component" value="Chromosome 12"/>
</dbReference>
<feature type="compositionally biased region" description="Polar residues" evidence="2">
    <location>
        <begin position="264"/>
        <end position="273"/>
    </location>
</feature>
<gene>
    <name evidence="4" type="ORF">DVH24_036566</name>
</gene>
<dbReference type="GO" id="GO:0008270">
    <property type="term" value="F:zinc ion binding"/>
    <property type="evidence" value="ECO:0007669"/>
    <property type="project" value="UniProtKB-KW"/>
</dbReference>
<reference evidence="4 5" key="1">
    <citation type="submission" date="2018-10" db="EMBL/GenBank/DDBJ databases">
        <title>A high-quality apple genome assembly.</title>
        <authorList>
            <person name="Hu J."/>
        </authorList>
    </citation>
    <scope>NUCLEOTIDE SEQUENCE [LARGE SCALE GENOMIC DNA]</scope>
    <source>
        <strain evidence="5">cv. HFTH1</strain>
        <tissue evidence="4">Young leaf</tissue>
    </source>
</reference>
<dbReference type="Pfam" id="PF13639">
    <property type="entry name" value="zf-RING_2"/>
    <property type="match status" value="1"/>
</dbReference>
<keyword evidence="1" id="KW-0863">Zinc-finger</keyword>
<keyword evidence="5" id="KW-1185">Reference proteome</keyword>
<feature type="region of interest" description="Disordered" evidence="2">
    <location>
        <begin position="247"/>
        <end position="278"/>
    </location>
</feature>
<evidence type="ECO:0000256" key="1">
    <source>
        <dbReference type="PROSITE-ProRule" id="PRU00175"/>
    </source>
</evidence>
<proteinExistence type="predicted"/>
<dbReference type="PANTHER" id="PTHR46798:SF3">
    <property type="entry name" value="RING FINGER FAMILY PROTEIN"/>
    <property type="match status" value="1"/>
</dbReference>
<dbReference type="PANTHER" id="PTHR46798">
    <property type="entry name" value="OS09G0511500 PROTEIN"/>
    <property type="match status" value="1"/>
</dbReference>
<dbReference type="Gene3D" id="3.30.40.10">
    <property type="entry name" value="Zinc/RING finger domain, C3HC4 (zinc finger)"/>
    <property type="match status" value="1"/>
</dbReference>
<keyword evidence="1" id="KW-0862">Zinc</keyword>
<dbReference type="CDD" id="cd16448">
    <property type="entry name" value="RING-H2"/>
    <property type="match status" value="1"/>
</dbReference>
<dbReference type="PROSITE" id="PS50089">
    <property type="entry name" value="ZF_RING_2"/>
    <property type="match status" value="1"/>
</dbReference>
<accession>A0A498IJB1</accession>
<dbReference type="InterPro" id="IPR044274">
    <property type="entry name" value="RFI2"/>
</dbReference>
<dbReference type="SUPFAM" id="SSF57850">
    <property type="entry name" value="RING/U-box"/>
    <property type="match status" value="1"/>
</dbReference>
<feature type="domain" description="RING-type" evidence="3">
    <location>
        <begin position="34"/>
        <end position="79"/>
    </location>
</feature>
<dbReference type="InterPro" id="IPR013083">
    <property type="entry name" value="Znf_RING/FYVE/PHD"/>
</dbReference>
<dbReference type="SMART" id="SM00184">
    <property type="entry name" value="RING"/>
    <property type="match status" value="1"/>
</dbReference>
<dbReference type="InterPro" id="IPR001841">
    <property type="entry name" value="Znf_RING"/>
</dbReference>
<evidence type="ECO:0000256" key="2">
    <source>
        <dbReference type="SAM" id="MobiDB-lite"/>
    </source>
</evidence>
<organism evidence="4 5">
    <name type="scientific">Malus domestica</name>
    <name type="common">Apple</name>
    <name type="synonym">Pyrus malus</name>
    <dbReference type="NCBI Taxonomy" id="3750"/>
    <lineage>
        <taxon>Eukaryota</taxon>
        <taxon>Viridiplantae</taxon>
        <taxon>Streptophyta</taxon>
        <taxon>Embryophyta</taxon>
        <taxon>Tracheophyta</taxon>
        <taxon>Spermatophyta</taxon>
        <taxon>Magnoliopsida</taxon>
        <taxon>eudicotyledons</taxon>
        <taxon>Gunneridae</taxon>
        <taxon>Pentapetalae</taxon>
        <taxon>rosids</taxon>
        <taxon>fabids</taxon>
        <taxon>Rosales</taxon>
        <taxon>Rosaceae</taxon>
        <taxon>Amygdaloideae</taxon>
        <taxon>Maleae</taxon>
        <taxon>Malus</taxon>
    </lineage>
</organism>
<feature type="region of interest" description="Disordered" evidence="2">
    <location>
        <begin position="409"/>
        <end position="452"/>
    </location>
</feature>
<dbReference type="EMBL" id="RDQH01000338">
    <property type="protein sequence ID" value="RXH82225.1"/>
    <property type="molecule type" value="Genomic_DNA"/>
</dbReference>
<protein>
    <recommendedName>
        <fullName evidence="3">RING-type domain-containing protein</fullName>
    </recommendedName>
</protein>
<evidence type="ECO:0000259" key="3">
    <source>
        <dbReference type="PROSITE" id="PS50089"/>
    </source>
</evidence>
<comment type="caution">
    <text evidence="4">The sequence shown here is derived from an EMBL/GenBank/DDBJ whole genome shotgun (WGS) entry which is preliminary data.</text>
</comment>
<evidence type="ECO:0000313" key="5">
    <source>
        <dbReference type="Proteomes" id="UP000290289"/>
    </source>
</evidence>
<dbReference type="GO" id="GO:0004842">
    <property type="term" value="F:ubiquitin-protein transferase activity"/>
    <property type="evidence" value="ECO:0007669"/>
    <property type="project" value="InterPro"/>
</dbReference>
<keyword evidence="1" id="KW-0479">Metal-binding</keyword>
<evidence type="ECO:0000313" key="4">
    <source>
        <dbReference type="EMBL" id="RXH82225.1"/>
    </source>
</evidence>